<evidence type="ECO:0000256" key="3">
    <source>
        <dbReference type="RuleBase" id="RU003476"/>
    </source>
</evidence>
<comment type="caution">
    <text evidence="5">The sequence shown here is derived from an EMBL/GenBank/DDBJ whole genome shotgun (WGS) entry which is preliminary data.</text>
</comment>
<gene>
    <name evidence="5" type="ORF">IWT30_00015</name>
</gene>
<evidence type="ECO:0000256" key="1">
    <source>
        <dbReference type="ARBA" id="ARBA00001946"/>
    </source>
</evidence>
<dbReference type="EMBL" id="BCMF01000001">
    <property type="protein sequence ID" value="GAW98072.1"/>
    <property type="molecule type" value="Genomic_DNA"/>
</dbReference>
<name>A0A1Z5I8J0_9LACO</name>
<dbReference type="CDD" id="cd04677">
    <property type="entry name" value="NUDIX_Hydrolase"/>
    <property type="match status" value="1"/>
</dbReference>
<dbReference type="InterPro" id="IPR020476">
    <property type="entry name" value="Nudix_hydrolase"/>
</dbReference>
<comment type="cofactor">
    <cofactor evidence="1">
        <name>Mg(2+)</name>
        <dbReference type="ChEBI" id="CHEBI:18420"/>
    </cofactor>
</comment>
<proteinExistence type="inferred from homology"/>
<evidence type="ECO:0000256" key="2">
    <source>
        <dbReference type="ARBA" id="ARBA00022801"/>
    </source>
</evidence>
<dbReference type="PROSITE" id="PS51462">
    <property type="entry name" value="NUDIX"/>
    <property type="match status" value="1"/>
</dbReference>
<evidence type="ECO:0000259" key="4">
    <source>
        <dbReference type="PROSITE" id="PS51462"/>
    </source>
</evidence>
<evidence type="ECO:0000313" key="5">
    <source>
        <dbReference type="EMBL" id="GAW98072.1"/>
    </source>
</evidence>
<dbReference type="Gene3D" id="3.90.79.10">
    <property type="entry name" value="Nucleoside Triphosphate Pyrophosphohydrolase"/>
    <property type="match status" value="1"/>
</dbReference>
<dbReference type="InterPro" id="IPR000086">
    <property type="entry name" value="NUDIX_hydrolase_dom"/>
</dbReference>
<reference evidence="5 6" key="1">
    <citation type="submission" date="2015-11" db="EMBL/GenBank/DDBJ databases">
        <title>Draft genome sequences of new species of the genus Lactobacillus isolated from orchardgrass silage.</title>
        <authorList>
            <person name="Tohno M."/>
            <person name="Tanizawa Y."/>
            <person name="Arita M."/>
        </authorList>
    </citation>
    <scope>NUCLEOTIDE SEQUENCE [LARGE SCALE GENOMIC DNA]</scope>
    <source>
        <strain evidence="5 6">IWT30</strain>
    </source>
</reference>
<sequence>MGYILNLRKRVGHEPLISTGAAGLVYNASAQLLFVYRSDTHLWGLPSGSKEIGESLAATASREITEETGIHAVNFKFITLLSGPSMQFTYPNGDQIDAVIAVYQAFTQDHQLIPQAGETDKVAFFDLDHLPTQITNFSRQILVAAELV</sequence>
<evidence type="ECO:0000313" key="6">
    <source>
        <dbReference type="Proteomes" id="UP000198374"/>
    </source>
</evidence>
<dbReference type="PANTHER" id="PTHR43046:SF2">
    <property type="entry name" value="8-OXO-DGTP DIPHOSPHATASE-RELATED"/>
    <property type="match status" value="1"/>
</dbReference>
<protein>
    <submittedName>
        <fullName evidence="5">NUDIX family hydrolase</fullName>
    </submittedName>
</protein>
<comment type="similarity">
    <text evidence="3">Belongs to the Nudix hydrolase family.</text>
</comment>
<dbReference type="Proteomes" id="UP000198374">
    <property type="component" value="Unassembled WGS sequence"/>
</dbReference>
<dbReference type="PANTHER" id="PTHR43046">
    <property type="entry name" value="GDP-MANNOSE MANNOSYL HYDROLASE"/>
    <property type="match status" value="1"/>
</dbReference>
<dbReference type="OrthoDB" id="9787476at2"/>
<dbReference type="GO" id="GO:0016787">
    <property type="term" value="F:hydrolase activity"/>
    <property type="evidence" value="ECO:0007669"/>
    <property type="project" value="UniProtKB-KW"/>
</dbReference>
<accession>A0A1Z5I8J0</accession>
<keyword evidence="6" id="KW-1185">Reference proteome</keyword>
<keyword evidence="2 3" id="KW-0378">Hydrolase</keyword>
<dbReference type="PROSITE" id="PS00893">
    <property type="entry name" value="NUDIX_BOX"/>
    <property type="match status" value="1"/>
</dbReference>
<dbReference type="SUPFAM" id="SSF55811">
    <property type="entry name" value="Nudix"/>
    <property type="match status" value="1"/>
</dbReference>
<dbReference type="InterPro" id="IPR020084">
    <property type="entry name" value="NUDIX_hydrolase_CS"/>
</dbReference>
<dbReference type="InterPro" id="IPR015797">
    <property type="entry name" value="NUDIX_hydrolase-like_dom_sf"/>
</dbReference>
<organism evidence="5 6">
    <name type="scientific">Secundilactobacillus mixtipabuli</name>
    <dbReference type="NCBI Taxonomy" id="1435342"/>
    <lineage>
        <taxon>Bacteria</taxon>
        <taxon>Bacillati</taxon>
        <taxon>Bacillota</taxon>
        <taxon>Bacilli</taxon>
        <taxon>Lactobacillales</taxon>
        <taxon>Lactobacillaceae</taxon>
        <taxon>Secundilactobacillus</taxon>
    </lineage>
</organism>
<dbReference type="AlphaFoldDB" id="A0A1Z5I8J0"/>
<feature type="domain" description="Nudix hydrolase" evidence="4">
    <location>
        <begin position="16"/>
        <end position="147"/>
    </location>
</feature>
<dbReference type="Pfam" id="PF00293">
    <property type="entry name" value="NUDIX"/>
    <property type="match status" value="1"/>
</dbReference>
<dbReference type="RefSeq" id="WP_089107918.1">
    <property type="nucleotide sequence ID" value="NZ_BCMF01000001.1"/>
</dbReference>
<dbReference type="PRINTS" id="PR00502">
    <property type="entry name" value="NUDIXFAMILY"/>
</dbReference>